<dbReference type="NCBIfam" id="NF002805">
    <property type="entry name" value="PRK02947.1"/>
    <property type="match status" value="1"/>
</dbReference>
<dbReference type="Gene3D" id="3.40.50.10490">
    <property type="entry name" value="Glucose-6-phosphate isomerase like protein, domain 1"/>
    <property type="match status" value="1"/>
</dbReference>
<dbReference type="InterPro" id="IPR001347">
    <property type="entry name" value="SIS_dom"/>
</dbReference>
<dbReference type="RefSeq" id="WP_168019613.1">
    <property type="nucleotide sequence ID" value="NZ_JAATEP010000066.1"/>
</dbReference>
<accession>A0ABX1BRS4</accession>
<comment type="caution">
    <text evidence="2">The sequence shown here is derived from an EMBL/GenBank/DDBJ whole genome shotgun (WGS) entry which is preliminary data.</text>
</comment>
<feature type="domain" description="SIS" evidence="1">
    <location>
        <begin position="31"/>
        <end position="215"/>
    </location>
</feature>
<dbReference type="InterPro" id="IPR046348">
    <property type="entry name" value="SIS_dom_sf"/>
</dbReference>
<name>A0ABX1BRS4_9ACTN</name>
<evidence type="ECO:0000259" key="1">
    <source>
        <dbReference type="PROSITE" id="PS51464"/>
    </source>
</evidence>
<dbReference type="InterPro" id="IPR035472">
    <property type="entry name" value="RpiR-like_SIS"/>
</dbReference>
<dbReference type="PROSITE" id="PS51464">
    <property type="entry name" value="SIS"/>
    <property type="match status" value="1"/>
</dbReference>
<keyword evidence="3" id="KW-1185">Reference proteome</keyword>
<dbReference type="Pfam" id="PF13580">
    <property type="entry name" value="SIS_2"/>
    <property type="match status" value="1"/>
</dbReference>
<sequence length="268" mass="28274">MTLSWISAAMKVLEEVQRTQEDALARAAELAARSIARDGVVYAFGTGHSRMPVEEIFPRYGSFPGFHPIVELSMTFHNQVVGANGQRQAMFIERVAGLADQILANFRLRPQDSLMVFSVSGLNAVPIEMAMGARQAGLPVIAVTSLAETHASPARHPSGTRLADHADVVIDLCSPVGDALCHVDGVAEPIGPVSTLTAVAVVNEIKVRSARLLAAGGGVPPIITSSRLVGDARSSELFEAAYHDFARRAAATLRGAGEEVGDAGSRGR</sequence>
<organism evidence="2 3">
    <name type="scientific">Nonomuraea composti</name>
    <dbReference type="NCBI Taxonomy" id="2720023"/>
    <lineage>
        <taxon>Bacteria</taxon>
        <taxon>Bacillati</taxon>
        <taxon>Actinomycetota</taxon>
        <taxon>Actinomycetes</taxon>
        <taxon>Streptosporangiales</taxon>
        <taxon>Streptosporangiaceae</taxon>
        <taxon>Nonomuraea</taxon>
    </lineage>
</organism>
<dbReference type="Proteomes" id="UP000696294">
    <property type="component" value="Unassembled WGS sequence"/>
</dbReference>
<dbReference type="EMBL" id="JAATEP010000066">
    <property type="protein sequence ID" value="NJP97453.1"/>
    <property type="molecule type" value="Genomic_DNA"/>
</dbReference>
<reference evidence="2 3" key="1">
    <citation type="submission" date="2020-03" db="EMBL/GenBank/DDBJ databases">
        <title>WGS of actinomycetes isolated from Thailand.</title>
        <authorList>
            <person name="Thawai C."/>
        </authorList>
    </citation>
    <scope>NUCLEOTIDE SEQUENCE [LARGE SCALE GENOMIC DNA]</scope>
    <source>
        <strain evidence="2 3">FMUSA5-5</strain>
    </source>
</reference>
<proteinExistence type="predicted"/>
<evidence type="ECO:0000313" key="3">
    <source>
        <dbReference type="Proteomes" id="UP000696294"/>
    </source>
</evidence>
<dbReference type="SUPFAM" id="SSF53697">
    <property type="entry name" value="SIS domain"/>
    <property type="match status" value="1"/>
</dbReference>
<protein>
    <submittedName>
        <fullName evidence="2">SIS domain-containing protein</fullName>
    </submittedName>
</protein>
<gene>
    <name evidence="2" type="ORF">HCN51_49905</name>
</gene>
<dbReference type="CDD" id="cd05013">
    <property type="entry name" value="SIS_RpiR"/>
    <property type="match status" value="1"/>
</dbReference>
<evidence type="ECO:0000313" key="2">
    <source>
        <dbReference type="EMBL" id="NJP97453.1"/>
    </source>
</evidence>